<dbReference type="PRINTS" id="PR00035">
    <property type="entry name" value="HTHGNTR"/>
</dbReference>
<dbReference type="SMART" id="SM00345">
    <property type="entry name" value="HTH_GNTR"/>
    <property type="match status" value="1"/>
</dbReference>
<dbReference type="InterPro" id="IPR011711">
    <property type="entry name" value="GntR_C"/>
</dbReference>
<dbReference type="CDD" id="cd07377">
    <property type="entry name" value="WHTH_GntR"/>
    <property type="match status" value="1"/>
</dbReference>
<evidence type="ECO:0000313" key="6">
    <source>
        <dbReference type="Proteomes" id="UP001273531"/>
    </source>
</evidence>
<dbReference type="InterPro" id="IPR000524">
    <property type="entry name" value="Tscrpt_reg_HTH_GntR"/>
</dbReference>
<evidence type="ECO:0000259" key="4">
    <source>
        <dbReference type="PROSITE" id="PS50949"/>
    </source>
</evidence>
<dbReference type="PANTHER" id="PTHR43537:SF44">
    <property type="entry name" value="GNTR FAMILY REGULATORY PROTEIN"/>
    <property type="match status" value="1"/>
</dbReference>
<evidence type="ECO:0000256" key="2">
    <source>
        <dbReference type="ARBA" id="ARBA00023125"/>
    </source>
</evidence>
<dbReference type="PANTHER" id="PTHR43537">
    <property type="entry name" value="TRANSCRIPTIONAL REGULATOR, GNTR FAMILY"/>
    <property type="match status" value="1"/>
</dbReference>
<dbReference type="InterPro" id="IPR008920">
    <property type="entry name" value="TF_FadR/GntR_C"/>
</dbReference>
<feature type="domain" description="HTH gntR-type" evidence="4">
    <location>
        <begin position="17"/>
        <end position="84"/>
    </location>
</feature>
<organism evidence="5 6">
    <name type="scientific">Sphingomonas agrestis</name>
    <dbReference type="NCBI Taxonomy" id="3080540"/>
    <lineage>
        <taxon>Bacteria</taxon>
        <taxon>Pseudomonadati</taxon>
        <taxon>Pseudomonadota</taxon>
        <taxon>Alphaproteobacteria</taxon>
        <taxon>Sphingomonadales</taxon>
        <taxon>Sphingomonadaceae</taxon>
        <taxon>Sphingomonas</taxon>
    </lineage>
</organism>
<dbReference type="Pfam" id="PF07729">
    <property type="entry name" value="FCD"/>
    <property type="match status" value="1"/>
</dbReference>
<dbReference type="Proteomes" id="UP001273531">
    <property type="component" value="Unassembled WGS sequence"/>
</dbReference>
<keyword evidence="2" id="KW-0238">DNA-binding</keyword>
<accession>A0ABU3YAZ1</accession>
<dbReference type="Gene3D" id="1.20.120.530">
    <property type="entry name" value="GntR ligand-binding domain-like"/>
    <property type="match status" value="1"/>
</dbReference>
<dbReference type="SUPFAM" id="SSF46785">
    <property type="entry name" value="Winged helix' DNA-binding domain"/>
    <property type="match status" value="1"/>
</dbReference>
<dbReference type="SUPFAM" id="SSF48008">
    <property type="entry name" value="GntR ligand-binding domain-like"/>
    <property type="match status" value="1"/>
</dbReference>
<evidence type="ECO:0000313" key="5">
    <source>
        <dbReference type="EMBL" id="MDV3458432.1"/>
    </source>
</evidence>
<evidence type="ECO:0000256" key="3">
    <source>
        <dbReference type="ARBA" id="ARBA00023163"/>
    </source>
</evidence>
<sequence>MATMAKDELDNTGQFSRTLTMGLVDAVGSAIVRGEYQGRSFPTEADLSKEHGISRSVTREAIKMITAKGLLGARPKIGTFVQPEESWNLFDIDVLRWLMEQKLSSGLLRQFNELRLTVEPQAAAWAARRATPAQVTAILSGLTRMREAAEGNGDPLLADIDFHVAVLRASGNPFLSQFRDIVTTALHTSIRITNRQAGGKACIDDHAAVYNAIAAGKPEAASEAMAKLIDDVLDYLDRSHA</sequence>
<dbReference type="InterPro" id="IPR036388">
    <property type="entry name" value="WH-like_DNA-bd_sf"/>
</dbReference>
<protein>
    <submittedName>
        <fullName evidence="5">FadR/GntR family transcriptional regulator</fullName>
    </submittedName>
</protein>
<dbReference type="InterPro" id="IPR036390">
    <property type="entry name" value="WH_DNA-bd_sf"/>
</dbReference>
<name>A0ABU3YAZ1_9SPHN</name>
<proteinExistence type="predicted"/>
<keyword evidence="6" id="KW-1185">Reference proteome</keyword>
<dbReference type="SMART" id="SM00895">
    <property type="entry name" value="FCD"/>
    <property type="match status" value="1"/>
</dbReference>
<gene>
    <name evidence="5" type="ORF">RZN05_15650</name>
</gene>
<dbReference type="Gene3D" id="1.10.10.10">
    <property type="entry name" value="Winged helix-like DNA-binding domain superfamily/Winged helix DNA-binding domain"/>
    <property type="match status" value="1"/>
</dbReference>
<keyword evidence="1" id="KW-0805">Transcription regulation</keyword>
<dbReference type="Pfam" id="PF00392">
    <property type="entry name" value="GntR"/>
    <property type="match status" value="1"/>
</dbReference>
<dbReference type="PROSITE" id="PS50949">
    <property type="entry name" value="HTH_GNTR"/>
    <property type="match status" value="1"/>
</dbReference>
<comment type="caution">
    <text evidence="5">The sequence shown here is derived from an EMBL/GenBank/DDBJ whole genome shotgun (WGS) entry which is preliminary data.</text>
</comment>
<keyword evidence="3" id="KW-0804">Transcription</keyword>
<evidence type="ECO:0000256" key="1">
    <source>
        <dbReference type="ARBA" id="ARBA00023015"/>
    </source>
</evidence>
<reference evidence="5 6" key="1">
    <citation type="submission" date="2023-10" db="EMBL/GenBank/DDBJ databases">
        <title>Sphingomonas sp. HF-S4 16S ribosomal RNA gene Genome sequencing and assembly.</title>
        <authorList>
            <person name="Lee H."/>
        </authorList>
    </citation>
    <scope>NUCLEOTIDE SEQUENCE [LARGE SCALE GENOMIC DNA]</scope>
    <source>
        <strain evidence="5 6">HF-S4</strain>
    </source>
</reference>
<dbReference type="EMBL" id="JAWJEJ010000001">
    <property type="protein sequence ID" value="MDV3458432.1"/>
    <property type="molecule type" value="Genomic_DNA"/>
</dbReference>